<dbReference type="EMBL" id="CDMZ01000663">
    <property type="protein sequence ID" value="CEM19046.1"/>
    <property type="molecule type" value="Genomic_DNA"/>
</dbReference>
<feature type="signal peptide" evidence="10">
    <location>
        <begin position="1"/>
        <end position="25"/>
    </location>
</feature>
<evidence type="ECO:0000256" key="3">
    <source>
        <dbReference type="ARBA" id="ARBA00022614"/>
    </source>
</evidence>
<feature type="transmembrane region" description="Helical" evidence="9">
    <location>
        <begin position="426"/>
        <end position="450"/>
    </location>
</feature>
<keyword evidence="10" id="KW-0732">Signal</keyword>
<evidence type="ECO:0000313" key="12">
    <source>
        <dbReference type="EMBL" id="CEM19046.1"/>
    </source>
</evidence>
<keyword evidence="8" id="KW-0040">ANK repeat</keyword>
<dbReference type="Gene3D" id="3.80.10.10">
    <property type="entry name" value="Ribonuclease Inhibitor"/>
    <property type="match status" value="3"/>
</dbReference>
<dbReference type="GO" id="GO:0005829">
    <property type="term" value="C:cytosol"/>
    <property type="evidence" value="ECO:0007669"/>
    <property type="project" value="TreeGrafter"/>
</dbReference>
<dbReference type="SUPFAM" id="SSF52047">
    <property type="entry name" value="RNI-like"/>
    <property type="match status" value="1"/>
</dbReference>
<gene>
    <name evidence="12" type="ORF">Cvel_18943</name>
</gene>
<feature type="transmembrane region" description="Helical" evidence="9">
    <location>
        <begin position="502"/>
        <end position="524"/>
    </location>
</feature>
<evidence type="ECO:0000256" key="7">
    <source>
        <dbReference type="ARBA" id="ARBA00023136"/>
    </source>
</evidence>
<evidence type="ECO:0000256" key="5">
    <source>
        <dbReference type="ARBA" id="ARBA00022737"/>
    </source>
</evidence>
<dbReference type="PANTHER" id="PTHR24113">
    <property type="entry name" value="RAN GTPASE-ACTIVATING PROTEIN 1"/>
    <property type="match status" value="1"/>
</dbReference>
<dbReference type="InterPro" id="IPR001611">
    <property type="entry name" value="Leu-rich_rpt"/>
</dbReference>
<evidence type="ECO:0000256" key="4">
    <source>
        <dbReference type="ARBA" id="ARBA00022692"/>
    </source>
</evidence>
<evidence type="ECO:0000259" key="11">
    <source>
        <dbReference type="Pfam" id="PF00520"/>
    </source>
</evidence>
<evidence type="ECO:0000256" key="8">
    <source>
        <dbReference type="PROSITE-ProRule" id="PRU00023"/>
    </source>
</evidence>
<dbReference type="Gene3D" id="1.25.40.20">
    <property type="entry name" value="Ankyrin repeat-containing domain"/>
    <property type="match status" value="1"/>
</dbReference>
<dbReference type="GO" id="GO:0031267">
    <property type="term" value="F:small GTPase binding"/>
    <property type="evidence" value="ECO:0007669"/>
    <property type="project" value="TreeGrafter"/>
</dbReference>
<dbReference type="PANTHER" id="PTHR24113:SF12">
    <property type="entry name" value="RAN GTPASE-ACTIVATING PROTEIN 1"/>
    <property type="match status" value="1"/>
</dbReference>
<dbReference type="GO" id="GO:0005096">
    <property type="term" value="F:GTPase activator activity"/>
    <property type="evidence" value="ECO:0007669"/>
    <property type="project" value="UniProtKB-KW"/>
</dbReference>
<feature type="chain" id="PRO_5005189127" description="Ion transport domain-containing protein" evidence="10">
    <location>
        <begin position="26"/>
        <end position="1848"/>
    </location>
</feature>
<dbReference type="InterPro" id="IPR032675">
    <property type="entry name" value="LRR_dom_sf"/>
</dbReference>
<evidence type="ECO:0000256" key="9">
    <source>
        <dbReference type="SAM" id="Phobius"/>
    </source>
</evidence>
<dbReference type="InterPro" id="IPR002110">
    <property type="entry name" value="Ankyrin_rpt"/>
</dbReference>
<feature type="transmembrane region" description="Helical" evidence="9">
    <location>
        <begin position="530"/>
        <end position="553"/>
    </location>
</feature>
<evidence type="ECO:0000256" key="2">
    <source>
        <dbReference type="ARBA" id="ARBA00022468"/>
    </source>
</evidence>
<dbReference type="InterPro" id="IPR036770">
    <property type="entry name" value="Ankyrin_rpt-contain_sf"/>
</dbReference>
<feature type="repeat" description="ANK" evidence="8">
    <location>
        <begin position="150"/>
        <end position="183"/>
    </location>
</feature>
<feature type="transmembrane region" description="Helical" evidence="9">
    <location>
        <begin position="573"/>
        <end position="594"/>
    </location>
</feature>
<dbReference type="GO" id="GO:0005634">
    <property type="term" value="C:nucleus"/>
    <property type="evidence" value="ECO:0007669"/>
    <property type="project" value="TreeGrafter"/>
</dbReference>
<reference evidence="12" key="1">
    <citation type="submission" date="2014-11" db="EMBL/GenBank/DDBJ databases">
        <authorList>
            <person name="Otto D Thomas"/>
            <person name="Naeem Raeece"/>
        </authorList>
    </citation>
    <scope>NUCLEOTIDE SEQUENCE</scope>
</reference>
<evidence type="ECO:0000256" key="1">
    <source>
        <dbReference type="ARBA" id="ARBA00004141"/>
    </source>
</evidence>
<feature type="repeat" description="ANK" evidence="8">
    <location>
        <begin position="65"/>
        <end position="91"/>
    </location>
</feature>
<keyword evidence="2" id="KW-0343">GTPase activation</keyword>
<dbReference type="VEuPathDB" id="CryptoDB:Cvel_18943"/>
<dbReference type="InterPro" id="IPR005821">
    <property type="entry name" value="Ion_trans_dom"/>
</dbReference>
<dbReference type="GO" id="GO:0006913">
    <property type="term" value="P:nucleocytoplasmic transport"/>
    <property type="evidence" value="ECO:0007669"/>
    <property type="project" value="TreeGrafter"/>
</dbReference>
<dbReference type="GO" id="GO:0048471">
    <property type="term" value="C:perinuclear region of cytoplasm"/>
    <property type="evidence" value="ECO:0007669"/>
    <property type="project" value="TreeGrafter"/>
</dbReference>
<evidence type="ECO:0000256" key="10">
    <source>
        <dbReference type="SAM" id="SignalP"/>
    </source>
</evidence>
<keyword evidence="7 9" id="KW-0472">Membrane</keyword>
<protein>
    <recommendedName>
        <fullName evidence="11">Ion transport domain-containing protein</fullName>
    </recommendedName>
</protein>
<dbReference type="GO" id="GO:0005216">
    <property type="term" value="F:monoatomic ion channel activity"/>
    <property type="evidence" value="ECO:0007669"/>
    <property type="project" value="InterPro"/>
</dbReference>
<dbReference type="Pfam" id="PF13516">
    <property type="entry name" value="LRR_6"/>
    <property type="match status" value="2"/>
</dbReference>
<feature type="transmembrane region" description="Helical" evidence="9">
    <location>
        <begin position="645"/>
        <end position="668"/>
    </location>
</feature>
<feature type="transmembrane region" description="Helical" evidence="9">
    <location>
        <begin position="758"/>
        <end position="776"/>
    </location>
</feature>
<evidence type="ECO:0000256" key="6">
    <source>
        <dbReference type="ARBA" id="ARBA00022989"/>
    </source>
</evidence>
<dbReference type="SMART" id="SM00248">
    <property type="entry name" value="ANK"/>
    <property type="match status" value="3"/>
</dbReference>
<sequence length="1848" mass="198074">MSILRFSIIWSVAVQRLASSPIALADPVVPPSEVTGVGGQADVPRLHSPFDGIGEEGTAVDGMHQGWTPLGAAIAFGREDAVEELLDLGAQTGTGVGPQDETALGLALKCDRLSLLPLLFGREDEEEDLATLQGHVTARLKNAIENGRAVDLTALHIAARCCEEERLLDLLVERGADLEGVAKASKKGLSLEYDIPPPYWTKGENILDPQAPLQSFEYSWSLVELAIKGGASDIARTLLQAGAPVDKERILRFFRRKEEISPAQAEAFMSSGPRLSTLLLSVAVENFNVAEALGTSGLESLFSTLMDQAVECGPDPLCFLVECAEAIDSRSRDDYLTDDFQKGAKQLRSLAHGLLDSPFSQDFVERGGQRLLFLIARSGERELAKAPDVRRLLERQNALPSSCFTSLLICLRDGRLLSPACTRDRYLISLITLIVCCLMSASALVEIYPTDAEGLRSAGSDVWIPLSAAMYLAFCHLWLEIDGAVQILNDQTMRRLAIQRHFLTPSILLEVVTYILVLICPLIALSSNGMAAEIHTIVVLCAFSFFGRVLECATTLKGVGPRVYTAFRMTQDIVFFSGLLGVLLFVFTIVAYWLSRETPSLAESEDNPAFSSFDHTLFAFFNIIIQVSDPDVTTYDLAVQNGATVVAVIVVLWNVLAVVMMLNFLIALMSRSYEVVEEDAESYIALFRVRLWAEVMSLPPEGRLAPFIAPWLVGLRFLRRRDEVIADLRSRHRGGAQVGEKYFDTEEGRNAIRPYFRYTRIIMMVECLVSLPLAVIHTPRLLRGVKGNEDVCVMWDDPGLLNYQRAHMRPKALRMTYWEEEKEGSVLMNADPDPPLVPLGDAARGAARSVLESLRLGSEHMTLQSVHRVVVDKLELISGLASRKEGFSTALLFLHLVKMGRVNFRRDMIAQIDLSEFELGPGKLSLFLCSLLSSLKIPRSLQCGPRVCEDRFLPALGHFVEMTGEGGSNGDTAPLQALLLNKCKLDDSRGGALLSSAPIFLEELDLSQNRLRVSCMETLRFLLVFSRLQNLRSLNLSDNPLGPAGVQVLGRGLGGAENALPLQTLKLARTGAKLEGIKALVEGLKAKKTVSLQTLDLGGNFLGAPGVRAFAEAVTEGGVPDLKVLILNSVEATLRDPEDEQGGPDIEPLTHLLSSAALVCLEELDLRESGGVGEDAVWWGDGRSNAAAAIATACAAAIEGGGLPSLRHVFFSSGVGSEAVNRLAAAFRAGRCPHLGVLDLPGSGEGGLGGEGDTDPGGLVALGSAIMEGRLSKLSVLKLRKRNDMYGQAIESLGRALGAPGGTPALRTLEMEVVPVVSANEEGEVGGEEDMRGRDGICALAEAVRGGRLSALENFVLVESGSGVEETAFAAVARTFGVGGVRSLQRLCLGWSQNGGGEILWGLAESLGSGSDNLPSLAELSVTIGGEGDGEGIGGGGQAFGEALSSRKTPSLQSLRLEMQTDITFSSFCDGISEQGLPPDLKVDFFLTIPSLYEEESDEGALTLFASALRSGKILGVRSITFVSALECVYQLRSEVGRVLGEALTHGEASLKFLEEIDLGMEGEGVSDLVEGMGRGPQTLPALQELHVTSCDGLGTRGATGLSALLCGGKVPALRELWVECKELGREGMEAVSTALSSPHSASLRHLDLRIQLENPSSEEGVAEVSALSEGLGGGSLCSLGRLDLWGNMGVQGSRSVCEALGAGGFASLRSLSFAGVTFSGGTEEVGWALAQSLARVIDAEHLPCLGSLEFHSVPIKNKGVKEMVEAWLHRSPPPIENLKLVRVGLGEDGLEALISVLDSGRLSSLVSLALEINDDVSASVSGIRGSVQQSLYDFLDHSAVEFFSNSL</sequence>
<dbReference type="PROSITE" id="PS50297">
    <property type="entry name" value="ANK_REP_REGION"/>
    <property type="match status" value="2"/>
</dbReference>
<keyword evidence="4 9" id="KW-0812">Transmembrane</keyword>
<keyword evidence="3" id="KW-0433">Leucine-rich repeat</keyword>
<name>A0A0G4FVG0_9ALVE</name>
<dbReference type="SUPFAM" id="SSF48403">
    <property type="entry name" value="Ankyrin repeat"/>
    <property type="match status" value="1"/>
</dbReference>
<dbReference type="PhylomeDB" id="A0A0G4FVG0"/>
<feature type="domain" description="Ion transport" evidence="11">
    <location>
        <begin position="500"/>
        <end position="680"/>
    </location>
</feature>
<dbReference type="GO" id="GO:0016020">
    <property type="term" value="C:membrane"/>
    <property type="evidence" value="ECO:0007669"/>
    <property type="project" value="UniProtKB-SubCell"/>
</dbReference>
<accession>A0A0G4FVG0</accession>
<dbReference type="SMART" id="SM00368">
    <property type="entry name" value="LRR_RI"/>
    <property type="match status" value="6"/>
</dbReference>
<proteinExistence type="predicted"/>
<dbReference type="Pfam" id="PF00520">
    <property type="entry name" value="Ion_trans"/>
    <property type="match status" value="1"/>
</dbReference>
<dbReference type="InterPro" id="IPR027038">
    <property type="entry name" value="RanGap"/>
</dbReference>
<keyword evidence="5" id="KW-0677">Repeat</keyword>
<dbReference type="PROSITE" id="PS50088">
    <property type="entry name" value="ANK_REPEAT"/>
    <property type="match status" value="2"/>
</dbReference>
<organism evidence="12">
    <name type="scientific">Chromera velia CCMP2878</name>
    <dbReference type="NCBI Taxonomy" id="1169474"/>
    <lineage>
        <taxon>Eukaryota</taxon>
        <taxon>Sar</taxon>
        <taxon>Alveolata</taxon>
        <taxon>Colpodellida</taxon>
        <taxon>Chromeraceae</taxon>
        <taxon>Chromera</taxon>
    </lineage>
</organism>
<keyword evidence="6 9" id="KW-1133">Transmembrane helix</keyword>
<comment type="subcellular location">
    <subcellularLocation>
        <location evidence="1">Membrane</location>
        <topology evidence="1">Multi-pass membrane protein</topology>
    </subcellularLocation>
</comment>